<evidence type="ECO:0000259" key="1">
    <source>
        <dbReference type="Pfam" id="PF00144"/>
    </source>
</evidence>
<dbReference type="InterPro" id="IPR001466">
    <property type="entry name" value="Beta-lactam-related"/>
</dbReference>
<dbReference type="Gene3D" id="3.40.710.10">
    <property type="entry name" value="DD-peptidase/beta-lactamase superfamily"/>
    <property type="match status" value="1"/>
</dbReference>
<feature type="domain" description="Beta-lactamase-related" evidence="1">
    <location>
        <begin position="125"/>
        <end position="417"/>
    </location>
</feature>
<protein>
    <submittedName>
        <fullName evidence="2">Serine hydrolase</fullName>
        <ecNumber evidence="2">3.-.-.-</ecNumber>
    </submittedName>
</protein>
<name>A0ABU4CK36_RHOJO</name>
<dbReference type="RefSeq" id="WP_317569773.1">
    <property type="nucleotide sequence ID" value="NZ_JAWLKA010000014.1"/>
</dbReference>
<keyword evidence="3" id="KW-1185">Reference proteome</keyword>
<organism evidence="2 3">
    <name type="scientific">Rhodococcus jostii</name>
    <dbReference type="NCBI Taxonomy" id="132919"/>
    <lineage>
        <taxon>Bacteria</taxon>
        <taxon>Bacillati</taxon>
        <taxon>Actinomycetota</taxon>
        <taxon>Actinomycetes</taxon>
        <taxon>Mycobacteriales</taxon>
        <taxon>Nocardiaceae</taxon>
        <taxon>Rhodococcus</taxon>
    </lineage>
</organism>
<dbReference type="PANTHER" id="PTHR43283:SF14">
    <property type="entry name" value="BLL8153 PROTEIN"/>
    <property type="match status" value="1"/>
</dbReference>
<gene>
    <name evidence="2" type="ORF">R3Q59_24115</name>
</gene>
<evidence type="ECO:0000313" key="3">
    <source>
        <dbReference type="Proteomes" id="UP001185737"/>
    </source>
</evidence>
<proteinExistence type="predicted"/>
<dbReference type="GO" id="GO:0016787">
    <property type="term" value="F:hydrolase activity"/>
    <property type="evidence" value="ECO:0007669"/>
    <property type="project" value="UniProtKB-KW"/>
</dbReference>
<dbReference type="EC" id="3.-.-.-" evidence="2"/>
<sequence length="436" mass="47428">MAARNGASTHPEPPCGNYFPPTVPTVWSRFRGNRSGQAAPCRPGNPYLRTTMTDQLIAKLAGLGLFTGAPQHDNFFRLASVLPASELTPSSTPYEWPAGDTIALPETYEFAGMSKSFEDFFVETDTAALLVLVEGVVRHERYALTGGPDVPWISMSVAKSFISTLVGIAVAEGHIKNIDDPISAYVPVDPGSAYDGVPIKAVLQMSSGARWNEDYHDPESDVFRLNAAMGGIGTLDEFVAGVVRENEPGTICRYNSGDTQVLGSLLVRATNRSITDYMQAKLYEPLGMTSPGHWLVDSAGMEVAFAGLNMTARDFAKLGELYRNGGTWHGKQIVPEEWVRNSVVLSGTHLQPGQPIVGTHRFDLGYGYQWWIPAGNRGEFSAIGVYNQFVYVDPSTNAVIVKLSANRAYGTTDSESTNRESETVAFLQSITSRLRD</sequence>
<dbReference type="InterPro" id="IPR012338">
    <property type="entry name" value="Beta-lactam/transpept-like"/>
</dbReference>
<keyword evidence="2" id="KW-0378">Hydrolase</keyword>
<dbReference type="SUPFAM" id="SSF56601">
    <property type="entry name" value="beta-lactamase/transpeptidase-like"/>
    <property type="match status" value="1"/>
</dbReference>
<reference evidence="2 3" key="1">
    <citation type="submission" date="2023-10" db="EMBL/GenBank/DDBJ databases">
        <title>Development of a sustainable strategy for remediation of hydrocarbon-contaminated territories based on the waste exchange concept.</title>
        <authorList>
            <person name="Krivoruchko A."/>
        </authorList>
    </citation>
    <scope>NUCLEOTIDE SEQUENCE [LARGE SCALE GENOMIC DNA]</scope>
    <source>
        <strain evidence="2 3">IEGM 60</strain>
    </source>
</reference>
<dbReference type="Proteomes" id="UP001185737">
    <property type="component" value="Unassembled WGS sequence"/>
</dbReference>
<comment type="caution">
    <text evidence="2">The sequence shown here is derived from an EMBL/GenBank/DDBJ whole genome shotgun (WGS) entry which is preliminary data.</text>
</comment>
<dbReference type="EMBL" id="JAWLKA010000014">
    <property type="protein sequence ID" value="MDV6283585.1"/>
    <property type="molecule type" value="Genomic_DNA"/>
</dbReference>
<accession>A0ABU4CK36</accession>
<evidence type="ECO:0000313" key="2">
    <source>
        <dbReference type="EMBL" id="MDV6283585.1"/>
    </source>
</evidence>
<dbReference type="Pfam" id="PF00144">
    <property type="entry name" value="Beta-lactamase"/>
    <property type="match status" value="1"/>
</dbReference>
<dbReference type="InterPro" id="IPR050789">
    <property type="entry name" value="Diverse_Enzym_Activities"/>
</dbReference>
<dbReference type="PANTHER" id="PTHR43283">
    <property type="entry name" value="BETA-LACTAMASE-RELATED"/>
    <property type="match status" value="1"/>
</dbReference>